<keyword evidence="4" id="KW-1003">Cell membrane</keyword>
<evidence type="ECO:0000256" key="8">
    <source>
        <dbReference type="ARBA" id="ARBA00023136"/>
    </source>
</evidence>
<evidence type="ECO:0000256" key="5">
    <source>
        <dbReference type="ARBA" id="ARBA00022519"/>
    </source>
</evidence>
<protein>
    <recommendedName>
        <fullName evidence="2">Lipopolysaccharide export system permease protein LptF</fullName>
    </recommendedName>
</protein>
<evidence type="ECO:0000313" key="11">
    <source>
        <dbReference type="Proteomes" id="UP000248598"/>
    </source>
</evidence>
<name>A0AAX2J769_KINKI</name>
<evidence type="ECO:0000256" key="1">
    <source>
        <dbReference type="ARBA" id="ARBA00004429"/>
    </source>
</evidence>
<feature type="transmembrane region" description="Helical" evidence="9">
    <location>
        <begin position="268"/>
        <end position="291"/>
    </location>
</feature>
<feature type="transmembrane region" description="Helical" evidence="9">
    <location>
        <begin position="298"/>
        <end position="315"/>
    </location>
</feature>
<dbReference type="EMBL" id="LS483426">
    <property type="protein sequence ID" value="SQH25858.1"/>
    <property type="molecule type" value="Genomic_DNA"/>
</dbReference>
<accession>A0AAX2J769</accession>
<reference evidence="10 11" key="1">
    <citation type="submission" date="2018-06" db="EMBL/GenBank/DDBJ databases">
        <authorList>
            <consortium name="Pathogen Informatics"/>
            <person name="Doyle S."/>
        </authorList>
    </citation>
    <scope>NUCLEOTIDE SEQUENCE [LARGE SCALE GENOMIC DNA]</scope>
    <source>
        <strain evidence="10 11">NCTC10529</strain>
    </source>
</reference>
<feature type="transmembrane region" description="Helical" evidence="9">
    <location>
        <begin position="52"/>
        <end position="77"/>
    </location>
</feature>
<keyword evidence="6 9" id="KW-0812">Transmembrane</keyword>
<dbReference type="GO" id="GO:0043190">
    <property type="term" value="C:ATP-binding cassette (ABC) transporter complex"/>
    <property type="evidence" value="ECO:0007669"/>
    <property type="project" value="InterPro"/>
</dbReference>
<dbReference type="RefSeq" id="WP_003787510.1">
    <property type="nucleotide sequence ID" value="NZ_CP091518.1"/>
</dbReference>
<evidence type="ECO:0000313" key="10">
    <source>
        <dbReference type="EMBL" id="SQH25858.1"/>
    </source>
</evidence>
<dbReference type="Pfam" id="PF03739">
    <property type="entry name" value="LptF_LptG"/>
    <property type="match status" value="1"/>
</dbReference>
<keyword evidence="7 9" id="KW-1133">Transmembrane helix</keyword>
<dbReference type="GO" id="GO:0015920">
    <property type="term" value="P:lipopolysaccharide transport"/>
    <property type="evidence" value="ECO:0007669"/>
    <property type="project" value="TreeGrafter"/>
</dbReference>
<proteinExistence type="predicted"/>
<gene>
    <name evidence="10" type="primary">lptF</name>
    <name evidence="10" type="ORF">NCTC10529_02072</name>
</gene>
<dbReference type="InterPro" id="IPR030922">
    <property type="entry name" value="LptF"/>
</dbReference>
<dbReference type="InterPro" id="IPR005495">
    <property type="entry name" value="LptG/LptF_permease"/>
</dbReference>
<feature type="transmembrane region" description="Helical" evidence="9">
    <location>
        <begin position="327"/>
        <end position="348"/>
    </location>
</feature>
<comment type="subcellular location">
    <subcellularLocation>
        <location evidence="1">Cell inner membrane</location>
        <topology evidence="1">Multi-pass membrane protein</topology>
    </subcellularLocation>
</comment>
<evidence type="ECO:0000256" key="7">
    <source>
        <dbReference type="ARBA" id="ARBA00022989"/>
    </source>
</evidence>
<dbReference type="PANTHER" id="PTHR33529">
    <property type="entry name" value="SLR0882 PROTEIN-RELATED"/>
    <property type="match status" value="1"/>
</dbReference>
<evidence type="ECO:0000256" key="4">
    <source>
        <dbReference type="ARBA" id="ARBA00022475"/>
    </source>
</evidence>
<dbReference type="GeneID" id="93263331"/>
<feature type="transmembrane region" description="Helical" evidence="9">
    <location>
        <begin position="12"/>
        <end position="32"/>
    </location>
</feature>
<organism evidence="10 11">
    <name type="scientific">Kingella kingae</name>
    <dbReference type="NCBI Taxonomy" id="504"/>
    <lineage>
        <taxon>Bacteria</taxon>
        <taxon>Pseudomonadati</taxon>
        <taxon>Pseudomonadota</taxon>
        <taxon>Betaproteobacteria</taxon>
        <taxon>Neisseriales</taxon>
        <taxon>Neisseriaceae</taxon>
        <taxon>Kingella</taxon>
    </lineage>
</organism>
<dbReference type="Proteomes" id="UP000248598">
    <property type="component" value="Chromosome 1"/>
</dbReference>
<evidence type="ECO:0000256" key="2">
    <source>
        <dbReference type="ARBA" id="ARBA00014213"/>
    </source>
</evidence>
<keyword evidence="3" id="KW-0813">Transport</keyword>
<feature type="transmembrane region" description="Helical" evidence="9">
    <location>
        <begin position="98"/>
        <end position="120"/>
    </location>
</feature>
<evidence type="ECO:0000256" key="6">
    <source>
        <dbReference type="ARBA" id="ARBA00022692"/>
    </source>
</evidence>
<evidence type="ECO:0000256" key="3">
    <source>
        <dbReference type="ARBA" id="ARBA00022448"/>
    </source>
</evidence>
<dbReference type="PANTHER" id="PTHR33529:SF7">
    <property type="entry name" value="LIPOPOLYSACCHARIDE EXPORT SYSTEM PERMEASE PROTEIN LPTF"/>
    <property type="match status" value="1"/>
</dbReference>
<keyword evidence="8 9" id="KW-0472">Membrane</keyword>
<evidence type="ECO:0000256" key="9">
    <source>
        <dbReference type="SAM" id="Phobius"/>
    </source>
</evidence>
<dbReference type="NCBIfam" id="TIGR04407">
    <property type="entry name" value="LptF_YjgP"/>
    <property type="match status" value="1"/>
</dbReference>
<sequence>MIYKKQFIKETTLVAIGIFSVVLAILLFTQGVNMLGRAASGSVAIDAVGALIGFWVLGMTPLLLVLTAYISILTVLTRYWRDSEMAIWLSSGLGLKQWIKPVLTFALPLAMLVAAMQLFVLPNAELRSREYGELLKQKQNLSLIEQGTFAELGKQNNRVYFVEQFDAEVGEMSRLFIREVDEKGRDSVVFAQSGHMKLEADNRRVLVLQNGYRYTGNAGQGDFEQVSFQELQLVINTAPKLIEPINHRRTIPSQNLIGSDNPQYQAELMWRISLPITVILLSLLAIPISYFNPRTGNSYHVVVAVGFFLFYQNGLTLLRDAVEDGKIPFWAGLLPMHIIMAACIFVLMKMRSMPAQPFWTGVKSALFGAR</sequence>
<dbReference type="GO" id="GO:0055085">
    <property type="term" value="P:transmembrane transport"/>
    <property type="evidence" value="ECO:0007669"/>
    <property type="project" value="InterPro"/>
</dbReference>
<dbReference type="AlphaFoldDB" id="A0AAX2J769"/>
<keyword evidence="5" id="KW-0997">Cell inner membrane</keyword>